<feature type="binding site" evidence="9 11">
    <location>
        <begin position="109"/>
        <end position="111"/>
    </location>
    <ligand>
        <name>substrate</name>
    </ligand>
</feature>
<dbReference type="GO" id="GO:0019353">
    <property type="term" value="P:protoporphyrinogen IX biosynthetic process from glutamate"/>
    <property type="evidence" value="ECO:0007669"/>
    <property type="project" value="TreeGrafter"/>
</dbReference>
<evidence type="ECO:0000313" key="19">
    <source>
        <dbReference type="Proteomes" id="UP000191249"/>
    </source>
</evidence>
<dbReference type="InterPro" id="IPR015896">
    <property type="entry name" value="4pyrrol_synth_GluRdtase_dimer"/>
</dbReference>
<dbReference type="InterPro" id="IPR036343">
    <property type="entry name" value="GluRdtase_N_sf"/>
</dbReference>
<dbReference type="InterPro" id="IPR015895">
    <property type="entry name" value="4pyrrol_synth_GluRdtase_N"/>
</dbReference>
<evidence type="ECO:0000256" key="10">
    <source>
        <dbReference type="PIRSR" id="PIRSR000445-1"/>
    </source>
</evidence>
<dbReference type="Pfam" id="PF00745">
    <property type="entry name" value="GlutR_dimer"/>
    <property type="match status" value="1"/>
</dbReference>
<proteinExistence type="inferred from homology"/>
<dbReference type="AlphaFoldDB" id="A0AAU8VT06"/>
<evidence type="ECO:0000256" key="11">
    <source>
        <dbReference type="PIRSR" id="PIRSR000445-2"/>
    </source>
</evidence>
<dbReference type="HAMAP" id="MF_00087">
    <property type="entry name" value="Glu_tRNA_reductase"/>
    <property type="match status" value="1"/>
</dbReference>
<accession>A0AAU8VT06</accession>
<dbReference type="PROSITE" id="PS00747">
    <property type="entry name" value="GLUTR"/>
    <property type="match status" value="1"/>
</dbReference>
<comment type="subunit">
    <text evidence="9">Homodimer.</text>
</comment>
<dbReference type="SUPFAM" id="SSF69075">
    <property type="entry name" value="Glutamyl tRNA-reductase dimerization domain"/>
    <property type="match status" value="1"/>
</dbReference>
<feature type="binding site" evidence="9 11">
    <location>
        <position position="104"/>
    </location>
    <ligand>
        <name>substrate</name>
    </ligand>
</feature>
<feature type="site" description="Important for activity" evidence="9 13">
    <location>
        <position position="94"/>
    </location>
</feature>
<feature type="domain" description="Tetrapyrrole biosynthesis glutamyl-tRNA reductase dimerisation" evidence="15">
    <location>
        <begin position="317"/>
        <end position="413"/>
    </location>
</feature>
<dbReference type="Pfam" id="PF01488">
    <property type="entry name" value="Shikimate_DH"/>
    <property type="match status" value="1"/>
</dbReference>
<comment type="catalytic activity">
    <reaction evidence="7 9 14">
        <text>(S)-4-amino-5-oxopentanoate + tRNA(Glu) + NADP(+) = L-glutamyl-tRNA(Glu) + NADPH + H(+)</text>
        <dbReference type="Rhea" id="RHEA:12344"/>
        <dbReference type="Rhea" id="RHEA-COMP:9663"/>
        <dbReference type="Rhea" id="RHEA-COMP:9680"/>
        <dbReference type="ChEBI" id="CHEBI:15378"/>
        <dbReference type="ChEBI" id="CHEBI:57501"/>
        <dbReference type="ChEBI" id="CHEBI:57783"/>
        <dbReference type="ChEBI" id="CHEBI:58349"/>
        <dbReference type="ChEBI" id="CHEBI:78442"/>
        <dbReference type="ChEBI" id="CHEBI:78520"/>
        <dbReference type="EC" id="1.2.1.70"/>
    </reaction>
</comment>
<dbReference type="Gene3D" id="3.40.50.720">
    <property type="entry name" value="NAD(P)-binding Rossmann-like Domain"/>
    <property type="match status" value="1"/>
</dbReference>
<dbReference type="SUPFAM" id="SSF69742">
    <property type="entry name" value="Glutamyl tRNA-reductase catalytic, N-terminal domain"/>
    <property type="match status" value="1"/>
</dbReference>
<reference evidence="18 19" key="1">
    <citation type="submission" date="2017-03" db="EMBL/GenBank/DDBJ databases">
        <title>N. lactamica Y92-1009 whole genome sequence.</title>
        <authorList>
            <person name="Pandey A.K."/>
            <person name="Read R.C."/>
        </authorList>
    </citation>
    <scope>NUCLEOTIDE SEQUENCE [LARGE SCALE GENOMIC DNA]</scope>
    <source>
        <strain evidence="18 19">Y92-1009</strain>
    </source>
</reference>
<dbReference type="PANTHER" id="PTHR43013">
    <property type="entry name" value="GLUTAMYL-TRNA REDUCTASE"/>
    <property type="match status" value="1"/>
</dbReference>
<dbReference type="EMBL" id="CP019894">
    <property type="protein sequence ID" value="ARB04289.1"/>
    <property type="molecule type" value="Genomic_DNA"/>
</dbReference>
<evidence type="ECO:0000256" key="1">
    <source>
        <dbReference type="ARBA" id="ARBA00005059"/>
    </source>
</evidence>
<dbReference type="GO" id="GO:0008883">
    <property type="term" value="F:glutamyl-tRNA reductase activity"/>
    <property type="evidence" value="ECO:0007669"/>
    <property type="project" value="UniProtKB-UniRule"/>
</dbReference>
<feature type="binding site" evidence="9 12">
    <location>
        <begin position="184"/>
        <end position="189"/>
    </location>
    <ligand>
        <name>NADP(+)</name>
        <dbReference type="ChEBI" id="CHEBI:58349"/>
    </ligand>
</feature>
<evidence type="ECO:0000256" key="3">
    <source>
        <dbReference type="ARBA" id="ARBA00012970"/>
    </source>
</evidence>
<dbReference type="InterPro" id="IPR000343">
    <property type="entry name" value="4pyrrol_synth_GluRdtase"/>
</dbReference>
<dbReference type="InterPro" id="IPR036291">
    <property type="entry name" value="NAD(P)-bd_dom_sf"/>
</dbReference>
<dbReference type="InterPro" id="IPR018214">
    <property type="entry name" value="GluRdtase_CS"/>
</dbReference>
<dbReference type="Gene3D" id="3.30.460.30">
    <property type="entry name" value="Glutamyl-tRNA reductase, N-terminal domain"/>
    <property type="match status" value="1"/>
</dbReference>
<evidence type="ECO:0000259" key="17">
    <source>
        <dbReference type="Pfam" id="PF05201"/>
    </source>
</evidence>
<evidence type="ECO:0000256" key="2">
    <source>
        <dbReference type="ARBA" id="ARBA00005916"/>
    </source>
</evidence>
<evidence type="ECO:0000256" key="14">
    <source>
        <dbReference type="RuleBase" id="RU000584"/>
    </source>
</evidence>
<protein>
    <recommendedName>
        <fullName evidence="8 9">Glutamyl-tRNA reductase</fullName>
        <shortName evidence="9">GluTR</shortName>
        <ecNumber evidence="3 9">1.2.1.70</ecNumber>
    </recommendedName>
</protein>
<dbReference type="GO" id="GO:0050661">
    <property type="term" value="F:NADP binding"/>
    <property type="evidence" value="ECO:0007669"/>
    <property type="project" value="InterPro"/>
</dbReference>
<sequence length="415" mass="45593">MQLTAVGLNHQTAPLSIREKLAFSAAVLPEAVRNLARSNAATEAVILSTCNRTELYCVGDSEEIIRWFADYHSFPIEEISPYLYTLGMQETVRHAFRVACGLDSMVLGEPQILGQIKDAVRVAQEQESMGKKLNALFQKTFSVAKEVRTDTAVGENSVSMASASVKLAEQIFPDIGDLNVLFIGAGEMIELVATYFAAKNPRLMTVANRTPARAQELCDKLGVNAEPCLLSDLPAILHEYDVVVSSTASQLPIVGKGMVERALKQRQSMPLFMLDLAVPRDIEAEVGDLNDAYLYTVDDMVNIVQSGKEARQKAAAAAEMLVSEKVAEFVRQQQGRQSVPLIRALRDEGEKARKQVLENAMKQLAKGATAEEVLERLSIQLTNKLLHSPTQTLNKAGEEDKDLVHAVAQIYHLDK</sequence>
<dbReference type="PIRSF" id="PIRSF000445">
    <property type="entry name" value="4pyrrol_synth_GluRdtase"/>
    <property type="match status" value="1"/>
</dbReference>
<dbReference type="FunFam" id="3.30.460.30:FF:000001">
    <property type="entry name" value="Glutamyl-tRNA reductase"/>
    <property type="match status" value="1"/>
</dbReference>
<dbReference type="RefSeq" id="WP_003712471.1">
    <property type="nucleotide sequence ID" value="NZ_CAUJPO010000024.1"/>
</dbReference>
<dbReference type="InterPro" id="IPR006151">
    <property type="entry name" value="Shikm_DH/Glu-tRNA_Rdtase"/>
</dbReference>
<evidence type="ECO:0000259" key="16">
    <source>
        <dbReference type="Pfam" id="PF01488"/>
    </source>
</evidence>
<feature type="domain" description="Glutamyl-tRNA reductase N-terminal" evidence="17">
    <location>
        <begin position="6"/>
        <end position="151"/>
    </location>
</feature>
<comment type="domain">
    <text evidence="9">Possesses an unusual extended V-shaped dimeric structure with each monomer consisting of three distinct domains arranged along a curved 'spinal' alpha-helix. The N-terminal catalytic domain specifically recognizes the glutamate moiety of the substrate. The second domain is the NADPH-binding domain, and the third C-terminal domain is responsible for dimerization.</text>
</comment>
<evidence type="ECO:0000256" key="12">
    <source>
        <dbReference type="PIRSR" id="PIRSR000445-3"/>
    </source>
</evidence>
<dbReference type="NCBIfam" id="TIGR01035">
    <property type="entry name" value="hemA"/>
    <property type="match status" value="1"/>
</dbReference>
<feature type="active site" description="Nucleophile" evidence="9 10">
    <location>
        <position position="50"/>
    </location>
</feature>
<dbReference type="PANTHER" id="PTHR43013:SF1">
    <property type="entry name" value="GLUTAMYL-TRNA REDUCTASE"/>
    <property type="match status" value="1"/>
</dbReference>
<organism evidence="18 19">
    <name type="scientific">Neisseria lactamica</name>
    <dbReference type="NCBI Taxonomy" id="486"/>
    <lineage>
        <taxon>Bacteria</taxon>
        <taxon>Pseudomonadati</taxon>
        <taxon>Pseudomonadota</taxon>
        <taxon>Betaproteobacteria</taxon>
        <taxon>Neisseriales</taxon>
        <taxon>Neisseriaceae</taxon>
        <taxon>Neisseria</taxon>
    </lineage>
</organism>
<feature type="binding site" evidence="9 11">
    <location>
        <position position="115"/>
    </location>
    <ligand>
        <name>substrate</name>
    </ligand>
</feature>
<dbReference type="CDD" id="cd05213">
    <property type="entry name" value="NAD_bind_Glutamyl_tRNA_reduct"/>
    <property type="match status" value="1"/>
</dbReference>
<evidence type="ECO:0000259" key="15">
    <source>
        <dbReference type="Pfam" id="PF00745"/>
    </source>
</evidence>
<evidence type="ECO:0000256" key="13">
    <source>
        <dbReference type="PIRSR" id="PIRSR000445-4"/>
    </source>
</evidence>
<evidence type="ECO:0000256" key="6">
    <source>
        <dbReference type="ARBA" id="ARBA00023244"/>
    </source>
</evidence>
<evidence type="ECO:0000313" key="18">
    <source>
        <dbReference type="EMBL" id="ARB04289.1"/>
    </source>
</evidence>
<comment type="pathway">
    <text evidence="1 9 14">Porphyrin-containing compound metabolism; protoporphyrin-IX biosynthesis; 5-aminolevulinate from L-glutamyl-tRNA(Glu): step 1/2.</text>
</comment>
<evidence type="ECO:0000256" key="5">
    <source>
        <dbReference type="ARBA" id="ARBA00023002"/>
    </source>
</evidence>
<feature type="domain" description="Quinate/shikimate 5-dehydrogenase/glutamyl-tRNA reductase" evidence="16">
    <location>
        <begin position="166"/>
        <end position="303"/>
    </location>
</feature>
<dbReference type="EC" id="1.2.1.70" evidence="3 9"/>
<comment type="similarity">
    <text evidence="2 9 14">Belongs to the glutamyl-tRNA reductase family.</text>
</comment>
<dbReference type="SUPFAM" id="SSF51735">
    <property type="entry name" value="NAD(P)-binding Rossmann-fold domains"/>
    <property type="match status" value="1"/>
</dbReference>
<keyword evidence="5 9" id="KW-0560">Oxidoreductase</keyword>
<dbReference type="FunFam" id="3.40.50.720:FF:000031">
    <property type="entry name" value="Glutamyl-tRNA reductase"/>
    <property type="match status" value="1"/>
</dbReference>
<gene>
    <name evidence="9" type="primary">hemA</name>
    <name evidence="18" type="ORF">B2G52_04815</name>
</gene>
<comment type="miscellaneous">
    <text evidence="9">During catalysis, the active site Cys acts as a nucleophile attacking the alpha-carbonyl group of tRNA-bound glutamate with the formation of a thioester intermediate between enzyme and glutamate, and the concomitant release of tRNA(Glu). The thioester intermediate is finally reduced by direct hydride transfer from NADPH, to form the product GSA.</text>
</comment>
<evidence type="ECO:0000256" key="8">
    <source>
        <dbReference type="ARBA" id="ARBA00068659"/>
    </source>
</evidence>
<keyword evidence="6 9" id="KW-0627">Porphyrin biosynthesis</keyword>
<dbReference type="InterPro" id="IPR036453">
    <property type="entry name" value="GluRdtase_dimer_dom_sf"/>
</dbReference>
<feature type="binding site" evidence="9 11">
    <location>
        <begin position="49"/>
        <end position="52"/>
    </location>
    <ligand>
        <name>substrate</name>
    </ligand>
</feature>
<evidence type="ECO:0000256" key="7">
    <source>
        <dbReference type="ARBA" id="ARBA00047464"/>
    </source>
</evidence>
<evidence type="ECO:0000256" key="9">
    <source>
        <dbReference type="HAMAP-Rule" id="MF_00087"/>
    </source>
</evidence>
<dbReference type="Proteomes" id="UP000191249">
    <property type="component" value="Chromosome"/>
</dbReference>
<name>A0AAU8VT06_NEILA</name>
<evidence type="ECO:0000256" key="4">
    <source>
        <dbReference type="ARBA" id="ARBA00022857"/>
    </source>
</evidence>
<keyword evidence="4 9" id="KW-0521">NADP</keyword>
<dbReference type="Pfam" id="PF05201">
    <property type="entry name" value="GlutR_N"/>
    <property type="match status" value="1"/>
</dbReference>
<comment type="function">
    <text evidence="9">Catalyzes the NADPH-dependent reduction of glutamyl-tRNA(Glu) to glutamate 1-semialdehyde (GSA).</text>
</comment>